<evidence type="ECO:0000313" key="4">
    <source>
        <dbReference type="Proteomes" id="UP001642409"/>
    </source>
</evidence>
<gene>
    <name evidence="3" type="ORF">HINF_LOCUS22101</name>
    <name evidence="2" type="ORF">HINF_LOCUS46217</name>
</gene>
<dbReference type="AlphaFoldDB" id="A0AA86UNK8"/>
<organism evidence="2">
    <name type="scientific">Hexamita inflata</name>
    <dbReference type="NCBI Taxonomy" id="28002"/>
    <lineage>
        <taxon>Eukaryota</taxon>
        <taxon>Metamonada</taxon>
        <taxon>Diplomonadida</taxon>
        <taxon>Hexamitidae</taxon>
        <taxon>Hexamitinae</taxon>
        <taxon>Hexamita</taxon>
    </lineage>
</organism>
<keyword evidence="1" id="KW-1133">Transmembrane helix</keyword>
<keyword evidence="1" id="KW-0812">Transmembrane</keyword>
<sequence>MLLLKLLTEKYQQHQTTQQIIQYIWYYYKLQVDNQNFHSTNELFSCSFTLFTAQPPSLDELLLHAVNLGVQQEPDALRGAPGVNRQFRVQVFPIGVKANLTLMSPSFDNITITTVDFSYEKTTSLLFNIPYALTDTQIDELETEQLAYLTIYSFSEITTLELMIFEETLSQLSECFSSINITLQFNGFLLEMAPTEYCNNQMKLEAASPDNFIEQISLMVFESRFLIPVAQIIPHYTDALITYQYTTTDSTELQDLMTLQQTEFLTSTLNFDSNQGGVMVEFVFDVQHIFYQTVQNTLKNPVLRMGEDSFFIVFEEIVLANIATIPAYNSYSYKLSIEKGAEKAQFAMTYTKAFSAEQFGQIIQFDCHEINEKMEADCMKFYSFEEFDAIIIDLVFQQHNELVDHCKEEAIFVKSPWKQAFAQVSNTRLCVTPSFVTGVTDYQIKYKDITLSNPSVSGNQYCFKCLEQCKDFKEDSYYVFGDANDVIITALLFHFEYSQVVIQAAVIGVLILVACVVQTVMSMIKTSKMIKQMKKKRNQANQ</sequence>
<proteinExistence type="predicted"/>
<evidence type="ECO:0000256" key="1">
    <source>
        <dbReference type="SAM" id="Phobius"/>
    </source>
</evidence>
<keyword evidence="1" id="KW-0472">Membrane</keyword>
<protein>
    <recommendedName>
        <fullName evidence="5">Transmembrane protein</fullName>
    </recommendedName>
</protein>
<name>A0AA86UNK8_9EUKA</name>
<dbReference type="Proteomes" id="UP001642409">
    <property type="component" value="Unassembled WGS sequence"/>
</dbReference>
<evidence type="ECO:0000313" key="3">
    <source>
        <dbReference type="EMBL" id="CAL6010467.1"/>
    </source>
</evidence>
<comment type="caution">
    <text evidence="2">The sequence shown here is derived from an EMBL/GenBank/DDBJ whole genome shotgun (WGS) entry which is preliminary data.</text>
</comment>
<keyword evidence="4" id="KW-1185">Reference proteome</keyword>
<dbReference type="EMBL" id="CATOUU010000906">
    <property type="protein sequence ID" value="CAI9958572.1"/>
    <property type="molecule type" value="Genomic_DNA"/>
</dbReference>
<feature type="transmembrane region" description="Helical" evidence="1">
    <location>
        <begin position="500"/>
        <end position="524"/>
    </location>
</feature>
<evidence type="ECO:0008006" key="5">
    <source>
        <dbReference type="Google" id="ProtNLM"/>
    </source>
</evidence>
<reference evidence="2" key="1">
    <citation type="submission" date="2023-06" db="EMBL/GenBank/DDBJ databases">
        <authorList>
            <person name="Kurt Z."/>
        </authorList>
    </citation>
    <scope>NUCLEOTIDE SEQUENCE</scope>
</reference>
<evidence type="ECO:0000313" key="2">
    <source>
        <dbReference type="EMBL" id="CAI9958572.1"/>
    </source>
</evidence>
<accession>A0AA86UNK8</accession>
<reference evidence="3 4" key="2">
    <citation type="submission" date="2024-07" db="EMBL/GenBank/DDBJ databases">
        <authorList>
            <person name="Akdeniz Z."/>
        </authorList>
    </citation>
    <scope>NUCLEOTIDE SEQUENCE [LARGE SCALE GENOMIC DNA]</scope>
</reference>
<dbReference type="EMBL" id="CAXDID020000061">
    <property type="protein sequence ID" value="CAL6010467.1"/>
    <property type="molecule type" value="Genomic_DNA"/>
</dbReference>